<evidence type="ECO:0000313" key="6">
    <source>
        <dbReference type="Proteomes" id="UP000469559"/>
    </source>
</evidence>
<dbReference type="InterPro" id="IPR005123">
    <property type="entry name" value="Oxoglu/Fe-dep_dioxygenase_dom"/>
</dbReference>
<dbReference type="AlphaFoldDB" id="A0A8T9BCE3"/>
<dbReference type="OrthoDB" id="288590at2759"/>
<keyword evidence="2" id="KW-0408">Iron</keyword>
<dbReference type="InterPro" id="IPR044861">
    <property type="entry name" value="IPNS-like_FE2OG_OXY"/>
</dbReference>
<dbReference type="EMBL" id="QGMF01000295">
    <property type="protein sequence ID" value="TVY17061.1"/>
    <property type="molecule type" value="Genomic_DNA"/>
</dbReference>
<protein>
    <submittedName>
        <fullName evidence="5">Putative iron/ascorbate oxidoreductase</fullName>
    </submittedName>
</protein>
<feature type="compositionally biased region" description="Low complexity" evidence="3">
    <location>
        <begin position="17"/>
        <end position="40"/>
    </location>
</feature>
<dbReference type="Pfam" id="PF03171">
    <property type="entry name" value="2OG-FeII_Oxy"/>
    <property type="match status" value="1"/>
</dbReference>
<dbReference type="InterPro" id="IPR026992">
    <property type="entry name" value="DIOX_N"/>
</dbReference>
<keyword evidence="2" id="KW-0479">Metal-binding</keyword>
<dbReference type="SUPFAM" id="SSF51197">
    <property type="entry name" value="Clavaminate synthase-like"/>
    <property type="match status" value="1"/>
</dbReference>
<dbReference type="GO" id="GO:0044283">
    <property type="term" value="P:small molecule biosynthetic process"/>
    <property type="evidence" value="ECO:0007669"/>
    <property type="project" value="UniProtKB-ARBA"/>
</dbReference>
<sequence>MTPPSPSPSPSPPSPTIPIINLSPLTSSPASPSQSPPTSAHLELSRTLVQACHSTGFVYITGHGIPASLIHEAFSYSRAFFALAEEQKALVARRDGSKVFRGWSAVGREQVGGVVDWTESYGLGIDNNPTQPNLWPPSSILPGFRPFMHSFQDSCWAVSQIILRALALGLGLPDHSSLLKFHAQSENELSLRHYPAVDADVVESGQVDRLGAHTDYDSFTLLWQDGRGGLEVWDRNGGDGNGGWVDVRAVEGALVMNIGDVLQRWSNDFLVSTLHRVHLPPLDESYERRDGKRMTVPRFSIPYFVIPKGDTVMEPLEGGFGEGQQKKYEPVSFGEYQAKKNDDIFR</sequence>
<evidence type="ECO:0000256" key="2">
    <source>
        <dbReference type="RuleBase" id="RU003682"/>
    </source>
</evidence>
<evidence type="ECO:0000256" key="3">
    <source>
        <dbReference type="SAM" id="MobiDB-lite"/>
    </source>
</evidence>
<evidence type="ECO:0000313" key="5">
    <source>
        <dbReference type="EMBL" id="TVY17061.1"/>
    </source>
</evidence>
<accession>A0A8T9BCE3</accession>
<dbReference type="PRINTS" id="PR00682">
    <property type="entry name" value="IPNSYNTHASE"/>
</dbReference>
<reference evidence="5 6" key="1">
    <citation type="submission" date="2018-05" db="EMBL/GenBank/DDBJ databases">
        <title>Whole genome sequencing for identification of molecular markers to develop diagnostic detection tools for the regulated plant pathogen Lachnellula willkommii.</title>
        <authorList>
            <person name="Giroux E."/>
            <person name="Bilodeau G."/>
        </authorList>
    </citation>
    <scope>NUCLEOTIDE SEQUENCE [LARGE SCALE GENOMIC DNA]</scope>
    <source>
        <strain evidence="5 6">CBS 203.66</strain>
    </source>
</reference>
<proteinExistence type="inferred from homology"/>
<keyword evidence="2" id="KW-0560">Oxidoreductase</keyword>
<gene>
    <name evidence="5" type="ORF">LARI1_G004497</name>
</gene>
<feature type="domain" description="Fe2OG dioxygenase" evidence="4">
    <location>
        <begin position="185"/>
        <end position="307"/>
    </location>
</feature>
<feature type="compositionally biased region" description="Pro residues" evidence="3">
    <location>
        <begin position="1"/>
        <end position="16"/>
    </location>
</feature>
<dbReference type="Gene3D" id="2.60.120.330">
    <property type="entry name" value="B-lactam Antibiotic, Isopenicillin N Synthase, Chain"/>
    <property type="match status" value="1"/>
</dbReference>
<evidence type="ECO:0000256" key="1">
    <source>
        <dbReference type="ARBA" id="ARBA00008056"/>
    </source>
</evidence>
<evidence type="ECO:0000259" key="4">
    <source>
        <dbReference type="PROSITE" id="PS51471"/>
    </source>
</evidence>
<name>A0A8T9BCE3_9HELO</name>
<dbReference type="GO" id="GO:0016491">
    <property type="term" value="F:oxidoreductase activity"/>
    <property type="evidence" value="ECO:0007669"/>
    <property type="project" value="UniProtKB-KW"/>
</dbReference>
<feature type="region of interest" description="Disordered" evidence="3">
    <location>
        <begin position="1"/>
        <end position="41"/>
    </location>
</feature>
<organism evidence="5 6">
    <name type="scientific">Lachnellula arida</name>
    <dbReference type="NCBI Taxonomy" id="1316785"/>
    <lineage>
        <taxon>Eukaryota</taxon>
        <taxon>Fungi</taxon>
        <taxon>Dikarya</taxon>
        <taxon>Ascomycota</taxon>
        <taxon>Pezizomycotina</taxon>
        <taxon>Leotiomycetes</taxon>
        <taxon>Helotiales</taxon>
        <taxon>Lachnaceae</taxon>
        <taxon>Lachnellula</taxon>
    </lineage>
</organism>
<comment type="similarity">
    <text evidence="1 2">Belongs to the iron/ascorbate-dependent oxidoreductase family.</text>
</comment>
<dbReference type="Pfam" id="PF14226">
    <property type="entry name" value="DIOX_N"/>
    <property type="match status" value="1"/>
</dbReference>
<keyword evidence="6" id="KW-1185">Reference proteome</keyword>
<dbReference type="InterPro" id="IPR027443">
    <property type="entry name" value="IPNS-like_sf"/>
</dbReference>
<dbReference type="GO" id="GO:0046872">
    <property type="term" value="F:metal ion binding"/>
    <property type="evidence" value="ECO:0007669"/>
    <property type="project" value="UniProtKB-KW"/>
</dbReference>
<dbReference type="Proteomes" id="UP000469559">
    <property type="component" value="Unassembled WGS sequence"/>
</dbReference>
<dbReference type="PANTHER" id="PTHR47990">
    <property type="entry name" value="2-OXOGLUTARATE (2OG) AND FE(II)-DEPENDENT OXYGENASE SUPERFAMILY PROTEIN-RELATED"/>
    <property type="match status" value="1"/>
</dbReference>
<dbReference type="InterPro" id="IPR050231">
    <property type="entry name" value="Iron_ascorbate_oxido_reductase"/>
</dbReference>
<dbReference type="PROSITE" id="PS51471">
    <property type="entry name" value="FE2OG_OXY"/>
    <property type="match status" value="1"/>
</dbReference>
<comment type="caution">
    <text evidence="5">The sequence shown here is derived from an EMBL/GenBank/DDBJ whole genome shotgun (WGS) entry which is preliminary data.</text>
</comment>